<sequence length="124" mass="13731">MQESSLVYGSNRPPRDAKSRLGLIYGHFDPPDGDGWKPESRPVVSSPPSFSAPVCLLPPPPRIVGRVGSGFLDEWGDFADEFLVQSYELSNVSSPGGVHTWREVLVRMTWDERSAVVHCCQPLH</sequence>
<dbReference type="Proteomes" id="UP000070544">
    <property type="component" value="Unassembled WGS sequence"/>
</dbReference>
<protein>
    <submittedName>
        <fullName evidence="1">Uncharacterized protein</fullName>
    </submittedName>
</protein>
<dbReference type="EMBL" id="KQ965811">
    <property type="protein sequence ID" value="KXS10984.1"/>
    <property type="molecule type" value="Genomic_DNA"/>
</dbReference>
<evidence type="ECO:0000313" key="2">
    <source>
        <dbReference type="Proteomes" id="UP000070544"/>
    </source>
</evidence>
<accession>A0A139A2M0</accession>
<evidence type="ECO:0000313" key="1">
    <source>
        <dbReference type="EMBL" id="KXS10984.1"/>
    </source>
</evidence>
<dbReference type="AlphaFoldDB" id="A0A139A2M0"/>
<keyword evidence="2" id="KW-1185">Reference proteome</keyword>
<organism evidence="1 2">
    <name type="scientific">Gonapodya prolifera (strain JEL478)</name>
    <name type="common">Monoblepharis prolifera</name>
    <dbReference type="NCBI Taxonomy" id="1344416"/>
    <lineage>
        <taxon>Eukaryota</taxon>
        <taxon>Fungi</taxon>
        <taxon>Fungi incertae sedis</taxon>
        <taxon>Chytridiomycota</taxon>
        <taxon>Chytridiomycota incertae sedis</taxon>
        <taxon>Monoblepharidomycetes</taxon>
        <taxon>Monoblepharidales</taxon>
        <taxon>Gonapodyaceae</taxon>
        <taxon>Gonapodya</taxon>
    </lineage>
</organism>
<gene>
    <name evidence="1" type="ORF">M427DRAFT_61344</name>
</gene>
<reference evidence="1 2" key="1">
    <citation type="journal article" date="2015" name="Genome Biol. Evol.">
        <title>Phylogenomic analyses indicate that early fungi evolved digesting cell walls of algal ancestors of land plants.</title>
        <authorList>
            <person name="Chang Y."/>
            <person name="Wang S."/>
            <person name="Sekimoto S."/>
            <person name="Aerts A.L."/>
            <person name="Choi C."/>
            <person name="Clum A."/>
            <person name="LaButti K.M."/>
            <person name="Lindquist E.A."/>
            <person name="Yee Ngan C."/>
            <person name="Ohm R.A."/>
            <person name="Salamov A.A."/>
            <person name="Grigoriev I.V."/>
            <person name="Spatafora J.W."/>
            <person name="Berbee M.L."/>
        </authorList>
    </citation>
    <scope>NUCLEOTIDE SEQUENCE [LARGE SCALE GENOMIC DNA]</scope>
    <source>
        <strain evidence="1 2">JEL478</strain>
    </source>
</reference>
<proteinExistence type="predicted"/>
<name>A0A139A2M0_GONPJ</name>